<accession>A0A0F5JRJ5</accession>
<dbReference type="Proteomes" id="UP000033035">
    <property type="component" value="Unassembled WGS sequence"/>
</dbReference>
<evidence type="ECO:0000256" key="1">
    <source>
        <dbReference type="SAM" id="Coils"/>
    </source>
</evidence>
<feature type="compositionally biased region" description="Basic and acidic residues" evidence="2">
    <location>
        <begin position="54"/>
        <end position="65"/>
    </location>
</feature>
<sequence length="376" mass="42290">MMNVSNYPVKPMETRSSMSRSLHTNRDLEKLEPYEGKPSCTVLRGEEGSNALDLPDRPADMEQRNGRAVRKGNTVKLWGGNVVDIVIYGTEKTLDAYKFNLLRNKQMFINQINNGTIAVRRIDEGGMDEDSGMNFAEFVAILSGNNDLLNKTKLDNKIMQLEKEQAIFKKERIRAERKIAAGQGEIEKAKRTEADFKRDLEYINSYNGAKATLLLNLPQASTEEVGRELHRIAKTYRNGAYGTVGTYAGLNLLVHSEYNMDGTFDRNTFFVEGISGLKYRCGLSGALPLGFVESAQYPHGALSKLPSLIEKQQKAVERIESEIPTLQDIICRQWSKADELSRLKQECKELQHRIDESLKEAEQPQAAKHEAIAEAA</sequence>
<dbReference type="SUPFAM" id="SSF52540">
    <property type="entry name" value="P-loop containing nucleoside triphosphate hydrolases"/>
    <property type="match status" value="1"/>
</dbReference>
<keyword evidence="1" id="KW-0175">Coiled coil</keyword>
<dbReference type="PATRIC" id="fig|1203610.3.peg.115"/>
<dbReference type="EMBL" id="AQHW01000002">
    <property type="protein sequence ID" value="KKB60230.1"/>
    <property type="molecule type" value="Genomic_DNA"/>
</dbReference>
<dbReference type="STRING" id="1203610.HMPREF1536_00110"/>
<feature type="region of interest" description="Disordered" evidence="2">
    <location>
        <begin position="1"/>
        <end position="65"/>
    </location>
</feature>
<dbReference type="HOGENOM" id="CLU_000181_10_3_10"/>
<comment type="caution">
    <text evidence="3">The sequence shown here is derived from an EMBL/GenBank/DDBJ whole genome shotgun (WGS) entry which is preliminary data.</text>
</comment>
<organism evidence="3 4">
    <name type="scientific">Parabacteroides gordonii MS-1 = DSM 23371</name>
    <dbReference type="NCBI Taxonomy" id="1203610"/>
    <lineage>
        <taxon>Bacteria</taxon>
        <taxon>Pseudomonadati</taxon>
        <taxon>Bacteroidota</taxon>
        <taxon>Bacteroidia</taxon>
        <taxon>Bacteroidales</taxon>
        <taxon>Tannerellaceae</taxon>
        <taxon>Parabacteroides</taxon>
    </lineage>
</organism>
<evidence type="ECO:0000256" key="2">
    <source>
        <dbReference type="SAM" id="MobiDB-lite"/>
    </source>
</evidence>
<keyword evidence="4" id="KW-1185">Reference proteome</keyword>
<evidence type="ECO:0008006" key="5">
    <source>
        <dbReference type="Google" id="ProtNLM"/>
    </source>
</evidence>
<evidence type="ECO:0000313" key="3">
    <source>
        <dbReference type="EMBL" id="KKB60230.1"/>
    </source>
</evidence>
<name>A0A0F5JRJ5_9BACT</name>
<proteinExistence type="predicted"/>
<evidence type="ECO:0000313" key="4">
    <source>
        <dbReference type="Proteomes" id="UP000033035"/>
    </source>
</evidence>
<dbReference type="InterPro" id="IPR027417">
    <property type="entry name" value="P-loop_NTPase"/>
</dbReference>
<feature type="coiled-coil region" evidence="1">
    <location>
        <begin position="309"/>
        <end position="360"/>
    </location>
</feature>
<reference evidence="3 4" key="1">
    <citation type="submission" date="2013-04" db="EMBL/GenBank/DDBJ databases">
        <title>The Genome Sequence of Parabacteroides gordonii DSM 23371.</title>
        <authorList>
            <consortium name="The Broad Institute Genomics Platform"/>
            <person name="Earl A."/>
            <person name="Ward D."/>
            <person name="Feldgarden M."/>
            <person name="Gevers D."/>
            <person name="Martens E."/>
            <person name="Sakamoto M."/>
            <person name="Benno Y."/>
            <person name="Suzuki N."/>
            <person name="Matsunaga N."/>
            <person name="Koshihara K."/>
            <person name="Seki M."/>
            <person name="Komiya H."/>
            <person name="Walker B."/>
            <person name="Young S."/>
            <person name="Zeng Q."/>
            <person name="Gargeya S."/>
            <person name="Fitzgerald M."/>
            <person name="Haas B."/>
            <person name="Abouelleil A."/>
            <person name="Allen A.W."/>
            <person name="Alvarado L."/>
            <person name="Arachchi H.M."/>
            <person name="Berlin A.M."/>
            <person name="Chapman S.B."/>
            <person name="Gainer-Dewar J."/>
            <person name="Goldberg J."/>
            <person name="Griggs A."/>
            <person name="Gujja S."/>
            <person name="Hansen M."/>
            <person name="Howarth C."/>
            <person name="Imamovic A."/>
            <person name="Ireland A."/>
            <person name="Larimer J."/>
            <person name="McCowan C."/>
            <person name="Murphy C."/>
            <person name="Pearson M."/>
            <person name="Poon T.W."/>
            <person name="Priest M."/>
            <person name="Roberts A."/>
            <person name="Saif S."/>
            <person name="Shea T."/>
            <person name="Sisk P."/>
            <person name="Sykes S."/>
            <person name="Wortman J."/>
            <person name="Nusbaum C."/>
            <person name="Birren B."/>
        </authorList>
    </citation>
    <scope>NUCLEOTIDE SEQUENCE [LARGE SCALE GENOMIC DNA]</scope>
    <source>
        <strain evidence="3 4">MS-1</strain>
    </source>
</reference>
<gene>
    <name evidence="3" type="ORF">HMPREF1536_00110</name>
</gene>
<feature type="compositionally biased region" description="Basic and acidic residues" evidence="2">
    <location>
        <begin position="24"/>
        <end position="35"/>
    </location>
</feature>
<feature type="coiled-coil region" evidence="1">
    <location>
        <begin position="151"/>
        <end position="192"/>
    </location>
</feature>
<protein>
    <recommendedName>
        <fullName evidence="5">DNA methylase</fullName>
    </recommendedName>
</protein>
<dbReference type="AlphaFoldDB" id="A0A0F5JRJ5"/>